<organism evidence="14 15">
    <name type="scientific">Hwanghaeella grinnelliae</name>
    <dbReference type="NCBI Taxonomy" id="2500179"/>
    <lineage>
        <taxon>Bacteria</taxon>
        <taxon>Pseudomonadati</taxon>
        <taxon>Pseudomonadota</taxon>
        <taxon>Alphaproteobacteria</taxon>
        <taxon>Rhodospirillales</taxon>
        <taxon>Rhodospirillaceae</taxon>
        <taxon>Hwanghaeella</taxon>
    </lineage>
</organism>
<comment type="subcellular location">
    <subcellularLocation>
        <location evidence="12">Cell membrane</location>
        <topology evidence="12">Multi-pass membrane protein</topology>
    </subcellularLocation>
    <subcellularLocation>
        <location evidence="2">Membrane</location>
        <topology evidence="2">Multi-pass membrane protein</topology>
    </subcellularLocation>
</comment>
<dbReference type="GO" id="GO:0016653">
    <property type="term" value="F:oxidoreductase activity, acting on NAD(P)H, heme protein as acceptor"/>
    <property type="evidence" value="ECO:0007669"/>
    <property type="project" value="TreeGrafter"/>
</dbReference>
<dbReference type="GO" id="GO:0006784">
    <property type="term" value="P:heme A biosynthetic process"/>
    <property type="evidence" value="ECO:0007669"/>
    <property type="project" value="UniProtKB-UniRule"/>
</dbReference>
<dbReference type="RefSeq" id="WP_127766292.1">
    <property type="nucleotide sequence ID" value="NZ_SADE01000002.1"/>
</dbReference>
<dbReference type="GO" id="GO:0046872">
    <property type="term" value="F:metal ion binding"/>
    <property type="evidence" value="ECO:0007669"/>
    <property type="project" value="UniProtKB-KW"/>
</dbReference>
<comment type="similarity">
    <text evidence="12">Belongs to the COX15/CtaA family. Type 2 subfamily.</text>
</comment>
<feature type="transmembrane region" description="Helical" evidence="12">
    <location>
        <begin position="25"/>
        <end position="45"/>
    </location>
</feature>
<protein>
    <recommendedName>
        <fullName evidence="12">Heme A synthase</fullName>
        <shortName evidence="12">HAS</shortName>
        <ecNumber evidence="12">1.17.99.9</ecNumber>
    </recommendedName>
    <alternativeName>
        <fullName evidence="12">Cytochrome aa3-controlling protein</fullName>
    </alternativeName>
</protein>
<comment type="catalytic activity">
    <reaction evidence="11">
        <text>Fe(II)-heme o + 2 A + H2O = Fe(II)-heme a + 2 AH2</text>
        <dbReference type="Rhea" id="RHEA:63388"/>
        <dbReference type="ChEBI" id="CHEBI:13193"/>
        <dbReference type="ChEBI" id="CHEBI:15377"/>
        <dbReference type="ChEBI" id="CHEBI:17499"/>
        <dbReference type="ChEBI" id="CHEBI:60530"/>
        <dbReference type="ChEBI" id="CHEBI:61715"/>
        <dbReference type="EC" id="1.17.99.9"/>
    </reaction>
    <physiologicalReaction direction="left-to-right" evidence="11">
        <dbReference type="Rhea" id="RHEA:63389"/>
    </physiologicalReaction>
</comment>
<feature type="transmembrane region" description="Helical" evidence="12">
    <location>
        <begin position="178"/>
        <end position="198"/>
    </location>
</feature>
<reference evidence="15" key="1">
    <citation type="submission" date="2019-01" db="EMBL/GenBank/DDBJ databases">
        <title>Gri0909 isolated from a small marine red alga.</title>
        <authorList>
            <person name="Kim J."/>
            <person name="Jeong S.E."/>
            <person name="Jeon C.O."/>
        </authorList>
    </citation>
    <scope>NUCLEOTIDE SEQUENCE [LARGE SCALE GENOMIC DNA]</scope>
    <source>
        <strain evidence="15">Gri0909</strain>
    </source>
</reference>
<evidence type="ECO:0000256" key="7">
    <source>
        <dbReference type="ARBA" id="ARBA00023004"/>
    </source>
</evidence>
<evidence type="ECO:0000256" key="6">
    <source>
        <dbReference type="ARBA" id="ARBA00023002"/>
    </source>
</evidence>
<feature type="region of interest" description="Disordered" evidence="13">
    <location>
        <begin position="1"/>
        <end position="20"/>
    </location>
</feature>
<dbReference type="Proteomes" id="UP000287447">
    <property type="component" value="Unassembled WGS sequence"/>
</dbReference>
<evidence type="ECO:0000256" key="13">
    <source>
        <dbReference type="SAM" id="MobiDB-lite"/>
    </source>
</evidence>
<evidence type="ECO:0000256" key="5">
    <source>
        <dbReference type="ARBA" id="ARBA00022989"/>
    </source>
</evidence>
<feature type="transmembrane region" description="Helical" evidence="12">
    <location>
        <begin position="110"/>
        <end position="128"/>
    </location>
</feature>
<evidence type="ECO:0000256" key="12">
    <source>
        <dbReference type="HAMAP-Rule" id="MF_01665"/>
    </source>
</evidence>
<dbReference type="GO" id="GO:0005886">
    <property type="term" value="C:plasma membrane"/>
    <property type="evidence" value="ECO:0007669"/>
    <property type="project" value="UniProtKB-SubCell"/>
</dbReference>
<comment type="caution">
    <text evidence="14">The sequence shown here is derived from an EMBL/GenBank/DDBJ whole genome shotgun (WGS) entry which is preliminary data.</text>
</comment>
<accession>A0A437QQM5</accession>
<keyword evidence="15" id="KW-1185">Reference proteome</keyword>
<comment type="cofactor">
    <cofactor evidence="1 12">
        <name>heme b</name>
        <dbReference type="ChEBI" id="CHEBI:60344"/>
    </cofactor>
</comment>
<evidence type="ECO:0000256" key="10">
    <source>
        <dbReference type="ARBA" id="ARBA00044501"/>
    </source>
</evidence>
<keyword evidence="9 12" id="KW-0472">Membrane</keyword>
<keyword evidence="4 12" id="KW-0479">Metal-binding</keyword>
<feature type="binding site" description="axial binding residue" evidence="12">
    <location>
        <position position="336"/>
    </location>
    <ligand>
        <name>heme</name>
        <dbReference type="ChEBI" id="CHEBI:30413"/>
    </ligand>
    <ligandPart>
        <name>Fe</name>
        <dbReference type="ChEBI" id="CHEBI:18248"/>
    </ligandPart>
</feature>
<feature type="transmembrane region" description="Helical" evidence="12">
    <location>
        <begin position="334"/>
        <end position="351"/>
    </location>
</feature>
<dbReference type="InterPro" id="IPR003780">
    <property type="entry name" value="COX15/CtaA_fam"/>
</dbReference>
<dbReference type="InterPro" id="IPR023754">
    <property type="entry name" value="HemeA_Synthase_type2"/>
</dbReference>
<keyword evidence="5 12" id="KW-1133">Transmembrane helix</keyword>
<keyword evidence="12" id="KW-1003">Cell membrane</keyword>
<dbReference type="GO" id="GO:0120547">
    <property type="term" value="F:heme A synthase activity"/>
    <property type="evidence" value="ECO:0007669"/>
    <property type="project" value="UniProtKB-EC"/>
</dbReference>
<gene>
    <name evidence="12" type="primary">ctaA</name>
    <name evidence="14" type="ORF">EOI86_16765</name>
</gene>
<dbReference type="EMBL" id="SADE01000002">
    <property type="protein sequence ID" value="RVU36816.1"/>
    <property type="molecule type" value="Genomic_DNA"/>
</dbReference>
<evidence type="ECO:0000256" key="4">
    <source>
        <dbReference type="ARBA" id="ARBA00022723"/>
    </source>
</evidence>
<dbReference type="Pfam" id="PF02628">
    <property type="entry name" value="COX15-CtaA"/>
    <property type="match status" value="1"/>
</dbReference>
<keyword evidence="6 12" id="KW-0560">Oxidoreductase</keyword>
<evidence type="ECO:0000256" key="11">
    <source>
        <dbReference type="ARBA" id="ARBA00048044"/>
    </source>
</evidence>
<feature type="transmembrane region" description="Helical" evidence="12">
    <location>
        <begin position="218"/>
        <end position="239"/>
    </location>
</feature>
<feature type="transmembrane region" description="Helical" evidence="12">
    <location>
        <begin position="140"/>
        <end position="158"/>
    </location>
</feature>
<dbReference type="UniPathway" id="UPA00269">
    <property type="reaction ID" value="UER00713"/>
</dbReference>
<dbReference type="PANTHER" id="PTHR23289:SF2">
    <property type="entry name" value="CYTOCHROME C OXIDASE ASSEMBLY PROTEIN COX15 HOMOLOG"/>
    <property type="match status" value="1"/>
</dbReference>
<evidence type="ECO:0000313" key="14">
    <source>
        <dbReference type="EMBL" id="RVU36816.1"/>
    </source>
</evidence>
<keyword evidence="7 12" id="KW-0408">Iron</keyword>
<dbReference type="EC" id="1.17.99.9" evidence="12"/>
<evidence type="ECO:0000256" key="8">
    <source>
        <dbReference type="ARBA" id="ARBA00023133"/>
    </source>
</evidence>
<dbReference type="PANTHER" id="PTHR23289">
    <property type="entry name" value="CYTOCHROME C OXIDASE ASSEMBLY PROTEIN COX15"/>
    <property type="match status" value="1"/>
</dbReference>
<dbReference type="AlphaFoldDB" id="A0A437QQM5"/>
<evidence type="ECO:0000256" key="1">
    <source>
        <dbReference type="ARBA" id="ARBA00001970"/>
    </source>
</evidence>
<comment type="pathway">
    <text evidence="10 12">Porphyrin-containing compound metabolism; heme A biosynthesis; heme A from heme O: step 1/1.</text>
</comment>
<dbReference type="HAMAP" id="MF_01665">
    <property type="entry name" value="HemeA_synth_type2"/>
    <property type="match status" value="1"/>
</dbReference>
<feature type="transmembrane region" description="Helical" evidence="12">
    <location>
        <begin position="277"/>
        <end position="292"/>
    </location>
</feature>
<comment type="function">
    <text evidence="12">Catalyzes the conversion of heme O to heme A by two successive hydroxylations of the methyl group at C8. The first hydroxylation forms heme I, the second hydroxylation results in an unstable dihydroxymethyl group, which spontaneously dehydrates, resulting in the formyl group of heme A.</text>
</comment>
<feature type="binding site" description="axial binding residue" evidence="12">
    <location>
        <position position="275"/>
    </location>
    <ligand>
        <name>heme</name>
        <dbReference type="ChEBI" id="CHEBI:30413"/>
    </ligand>
    <ligandPart>
        <name>Fe</name>
        <dbReference type="ChEBI" id="CHEBI:18248"/>
    </ligandPart>
</feature>
<proteinExistence type="inferred from homology"/>
<sequence>MTTAFPKAASSANPPSPSSDSARAVGLWLLVCCVMVFAMMLIGAVTRLTESGLSMVEWRPLIGALPPMTEAEWQRVFDLYRQTSEYRIDNAGMSLAEFQSIFWWEFIHRLWGRTIGLVFALPFFFFLATRRIPTGYAKHLVILLFLGGLQGVIGWWMVKSGFVDRSDVSQYRLAVHLGMAFFILAYLLWLALGLLWPVPQDRPPAPRGVRRLGAYCHAVIFITVMSGALVAGLNAGLLYNDWPLMGGNFIPEDIAALSPAWLNIFENEGTVQFDHRIMAYLTLTVVSLTWIFSRRAPLAPRARLSVNCLAAMVWIQAGLGISTLVLMVPLPLAVLHQAGAATSFCLSIWVMKELRGAR</sequence>
<evidence type="ECO:0000313" key="15">
    <source>
        <dbReference type="Proteomes" id="UP000287447"/>
    </source>
</evidence>
<keyword evidence="3 12" id="KW-0812">Transmembrane</keyword>
<name>A0A437QQM5_9PROT</name>
<evidence type="ECO:0000256" key="2">
    <source>
        <dbReference type="ARBA" id="ARBA00004141"/>
    </source>
</evidence>
<feature type="transmembrane region" description="Helical" evidence="12">
    <location>
        <begin position="304"/>
        <end position="328"/>
    </location>
</feature>
<keyword evidence="8 12" id="KW-0350">Heme biosynthesis</keyword>
<comment type="subunit">
    <text evidence="12">Interacts with CtaB.</text>
</comment>
<evidence type="ECO:0000256" key="9">
    <source>
        <dbReference type="ARBA" id="ARBA00023136"/>
    </source>
</evidence>
<dbReference type="OrthoDB" id="9793156at2"/>
<evidence type="ECO:0000256" key="3">
    <source>
        <dbReference type="ARBA" id="ARBA00022692"/>
    </source>
</evidence>